<dbReference type="InterPro" id="IPR001048">
    <property type="entry name" value="Asp/Glu/Uridylate_kinase"/>
</dbReference>
<reference evidence="12 13" key="1">
    <citation type="journal article" date="2016" name="Nat. Commun.">
        <title>Thousands of microbial genomes shed light on interconnected biogeochemical processes in an aquifer system.</title>
        <authorList>
            <person name="Anantharaman K."/>
            <person name="Brown C.T."/>
            <person name="Hug L.A."/>
            <person name="Sharon I."/>
            <person name="Castelle C.J."/>
            <person name="Probst A.J."/>
            <person name="Thomas B.C."/>
            <person name="Singh A."/>
            <person name="Wilkins M.J."/>
            <person name="Karaoz U."/>
            <person name="Brodie E.L."/>
            <person name="Williams K.H."/>
            <person name="Hubbard S.S."/>
            <person name="Banfield J.F."/>
        </authorList>
    </citation>
    <scope>NUCLEOTIDE SEQUENCE [LARGE SCALE GENOMIC DNA]</scope>
</reference>
<evidence type="ECO:0000256" key="10">
    <source>
        <dbReference type="ARBA" id="ARBA00032092"/>
    </source>
</evidence>
<evidence type="ECO:0000256" key="6">
    <source>
        <dbReference type="ARBA" id="ARBA00022741"/>
    </source>
</evidence>
<evidence type="ECO:0000256" key="7">
    <source>
        <dbReference type="ARBA" id="ARBA00022777"/>
    </source>
</evidence>
<dbReference type="AlphaFoldDB" id="A0A1F6FF31"/>
<dbReference type="Proteomes" id="UP000177325">
    <property type="component" value="Unassembled WGS sequence"/>
</dbReference>
<evidence type="ECO:0000256" key="3">
    <source>
        <dbReference type="ARBA" id="ARBA00012899"/>
    </source>
</evidence>
<keyword evidence="4" id="KW-0963">Cytoplasm</keyword>
<evidence type="ECO:0000256" key="8">
    <source>
        <dbReference type="ARBA" id="ARBA00022840"/>
    </source>
</evidence>
<comment type="pathway">
    <text evidence="1">Pyrimidine metabolism; CTP biosynthesis via de novo pathway; UDP from UMP (UMPK route): step 1/1.</text>
</comment>
<protein>
    <recommendedName>
        <fullName evidence="3">UMP kinase</fullName>
        <ecNumber evidence="3">2.7.4.22</ecNumber>
    </recommendedName>
    <alternativeName>
        <fullName evidence="10">Uridine monophosphate kinase</fullName>
    </alternativeName>
</protein>
<evidence type="ECO:0000259" key="11">
    <source>
        <dbReference type="Pfam" id="PF00696"/>
    </source>
</evidence>
<dbReference type="EMBL" id="MFMM01000001">
    <property type="protein sequence ID" value="OGG84471.1"/>
    <property type="molecule type" value="Genomic_DNA"/>
</dbReference>
<organism evidence="12 13">
    <name type="scientific">Candidatus Kaiserbacteria bacterium RIFCSPLOWO2_12_FULL_45_26</name>
    <dbReference type="NCBI Taxonomy" id="1798525"/>
    <lineage>
        <taxon>Bacteria</taxon>
        <taxon>Candidatus Kaiseribacteriota</taxon>
    </lineage>
</organism>
<dbReference type="Pfam" id="PF00696">
    <property type="entry name" value="AA_kinase"/>
    <property type="match status" value="1"/>
</dbReference>
<gene>
    <name evidence="12" type="ORF">A3G90_00010</name>
</gene>
<dbReference type="GO" id="GO:0005524">
    <property type="term" value="F:ATP binding"/>
    <property type="evidence" value="ECO:0007669"/>
    <property type="project" value="UniProtKB-KW"/>
</dbReference>
<dbReference type="InterPro" id="IPR011818">
    <property type="entry name" value="Uridylate_kinase_arch/spir"/>
</dbReference>
<proteinExistence type="inferred from homology"/>
<keyword evidence="8" id="KW-0067">ATP-binding</keyword>
<keyword evidence="6" id="KW-0547">Nucleotide-binding</keyword>
<dbReference type="EC" id="2.7.4.22" evidence="3"/>
<keyword evidence="5" id="KW-0808">Transferase</keyword>
<evidence type="ECO:0000313" key="13">
    <source>
        <dbReference type="Proteomes" id="UP000177325"/>
    </source>
</evidence>
<evidence type="ECO:0000256" key="1">
    <source>
        <dbReference type="ARBA" id="ARBA00004791"/>
    </source>
</evidence>
<keyword evidence="7" id="KW-0418">Kinase</keyword>
<evidence type="ECO:0000256" key="2">
    <source>
        <dbReference type="ARBA" id="ARBA00007614"/>
    </source>
</evidence>
<dbReference type="PANTHER" id="PTHR42833:SF4">
    <property type="entry name" value="URIDYLATE KINASE PUMPKIN, CHLOROPLASTIC"/>
    <property type="match status" value="1"/>
</dbReference>
<dbReference type="InterPro" id="IPR036393">
    <property type="entry name" value="AceGlu_kinase-like_sf"/>
</dbReference>
<comment type="similarity">
    <text evidence="2">Belongs to the UMP kinase family.</text>
</comment>
<feature type="domain" description="Aspartate/glutamate/uridylate kinase" evidence="11">
    <location>
        <begin position="6"/>
        <end position="199"/>
    </location>
</feature>
<dbReference type="GO" id="GO:0033862">
    <property type="term" value="F:UMP kinase activity"/>
    <property type="evidence" value="ECO:0007669"/>
    <property type="project" value="UniProtKB-EC"/>
</dbReference>
<keyword evidence="9" id="KW-0665">Pyrimidine biosynthesis</keyword>
<dbReference type="GO" id="GO:0006225">
    <property type="term" value="P:UDP biosynthetic process"/>
    <property type="evidence" value="ECO:0007669"/>
    <property type="project" value="TreeGrafter"/>
</dbReference>
<accession>A0A1F6FF31</accession>
<dbReference type="NCBIfam" id="TIGR02076">
    <property type="entry name" value="pyrH_arch"/>
    <property type="match status" value="1"/>
</dbReference>
<dbReference type="SUPFAM" id="SSF53633">
    <property type="entry name" value="Carbamate kinase-like"/>
    <property type="match status" value="1"/>
</dbReference>
<name>A0A1F6FF31_9BACT</name>
<evidence type="ECO:0000313" key="12">
    <source>
        <dbReference type="EMBL" id="OGG84471.1"/>
    </source>
</evidence>
<evidence type="ECO:0000256" key="4">
    <source>
        <dbReference type="ARBA" id="ARBA00022490"/>
    </source>
</evidence>
<evidence type="ECO:0000256" key="9">
    <source>
        <dbReference type="ARBA" id="ARBA00022975"/>
    </source>
</evidence>
<comment type="caution">
    <text evidence="12">The sequence shown here is derived from an EMBL/GenBank/DDBJ whole genome shotgun (WGS) entry which is preliminary data.</text>
</comment>
<dbReference type="Gene3D" id="3.40.1160.10">
    <property type="entry name" value="Acetylglutamate kinase-like"/>
    <property type="match status" value="1"/>
</dbReference>
<sequence length="230" mass="25259">MSHSETIVMSVGGSLIVPDAIDTNFLTNLKNFIVSETAKGRRFIIIAGGGRTARRYQDAAGVVSELNSDDLDWMGIHATRLNGHLLRTIFRDIAHPVVITNPDEILDISPSENVIIAAGYRPGCSTDLRAVQIATRVRAKKVINLSNTDYVYTDNPNTNPDATKIENITWADFRKLIPEEWGPGLSSPFDPVAAREAEALGLEVAQINGSRLTDVMRYLSGENFTGTRIY</sequence>
<dbReference type="STRING" id="1798525.A3G90_00010"/>
<evidence type="ECO:0000256" key="5">
    <source>
        <dbReference type="ARBA" id="ARBA00022679"/>
    </source>
</evidence>
<dbReference type="PANTHER" id="PTHR42833">
    <property type="entry name" value="URIDYLATE KINASE"/>
    <property type="match status" value="1"/>
</dbReference>